<accession>A0ABY7YZP9</accession>
<reference evidence="7 8" key="1">
    <citation type="submission" date="2023-02" db="EMBL/GenBank/DDBJ databases">
        <title>Devosia chondri sp. nov., isolated from the phycosphere of marine algae.</title>
        <authorList>
            <person name="Kim J.M."/>
            <person name="Lee J.K."/>
            <person name="Choi B.J."/>
            <person name="Bayburt H."/>
            <person name="Jeon C.O."/>
        </authorList>
    </citation>
    <scope>NUCLEOTIDE SEQUENCE [LARGE SCALE GENOMIC DNA]</scope>
    <source>
        <strain evidence="7 8">G2-5</strain>
    </source>
</reference>
<dbReference type="InterPro" id="IPR009057">
    <property type="entry name" value="Homeodomain-like_sf"/>
</dbReference>
<keyword evidence="4" id="KW-0804">Transcription</keyword>
<dbReference type="InterPro" id="IPR001647">
    <property type="entry name" value="HTH_TetR"/>
</dbReference>
<name>A0ABY7YZP9_9HYPH</name>
<dbReference type="Gene3D" id="1.10.357.10">
    <property type="entry name" value="Tetracycline Repressor, domain 2"/>
    <property type="match status" value="1"/>
</dbReference>
<evidence type="ECO:0000313" key="7">
    <source>
        <dbReference type="EMBL" id="WDR06722.1"/>
    </source>
</evidence>
<dbReference type="InterPro" id="IPR039538">
    <property type="entry name" value="BetI_C"/>
</dbReference>
<evidence type="ECO:0000256" key="4">
    <source>
        <dbReference type="ARBA" id="ARBA00023163"/>
    </source>
</evidence>
<dbReference type="PANTHER" id="PTHR30055:SF234">
    <property type="entry name" value="HTH-TYPE TRANSCRIPTIONAL REGULATOR BETI"/>
    <property type="match status" value="1"/>
</dbReference>
<evidence type="ECO:0000259" key="6">
    <source>
        <dbReference type="PROSITE" id="PS50977"/>
    </source>
</evidence>
<keyword evidence="8" id="KW-1185">Reference proteome</keyword>
<protein>
    <submittedName>
        <fullName evidence="7">TetR/AcrR family transcriptional regulator</fullName>
    </submittedName>
</protein>
<organism evidence="7 8">
    <name type="scientific">Devosia rhodophyticola</name>
    <dbReference type="NCBI Taxonomy" id="3026423"/>
    <lineage>
        <taxon>Bacteria</taxon>
        <taxon>Pseudomonadati</taxon>
        <taxon>Pseudomonadota</taxon>
        <taxon>Alphaproteobacteria</taxon>
        <taxon>Hyphomicrobiales</taxon>
        <taxon>Devosiaceae</taxon>
        <taxon>Devosia</taxon>
    </lineage>
</organism>
<dbReference type="EMBL" id="CP118247">
    <property type="protein sequence ID" value="WDR06722.1"/>
    <property type="molecule type" value="Genomic_DNA"/>
</dbReference>
<evidence type="ECO:0000256" key="2">
    <source>
        <dbReference type="ARBA" id="ARBA00023015"/>
    </source>
</evidence>
<evidence type="ECO:0000256" key="3">
    <source>
        <dbReference type="ARBA" id="ARBA00023125"/>
    </source>
</evidence>
<dbReference type="SUPFAM" id="SSF48498">
    <property type="entry name" value="Tetracyclin repressor-like, C-terminal domain"/>
    <property type="match status" value="1"/>
</dbReference>
<dbReference type="PROSITE" id="PS50977">
    <property type="entry name" value="HTH_TETR_2"/>
    <property type="match status" value="1"/>
</dbReference>
<dbReference type="InterPro" id="IPR050109">
    <property type="entry name" value="HTH-type_TetR-like_transc_reg"/>
</dbReference>
<evidence type="ECO:0000313" key="8">
    <source>
        <dbReference type="Proteomes" id="UP001222118"/>
    </source>
</evidence>
<dbReference type="Pfam" id="PF13977">
    <property type="entry name" value="TetR_C_6"/>
    <property type="match status" value="1"/>
</dbReference>
<sequence>MTVQITIPNKRESTDERRLAIALAARALIVEKGFEGLRTRDIAERVGINIATLHYHVPTKKALIQLVAQTIERDFRQQEERRPRKHLPAIERLRIEFDDQRETLVDNPALVVAMSELMQRARRDPDVAQILQPLYDSWILQLTDIVTAGRADGSFRPDIDPNAAANIIAGAIGNLWRQQGDCPDNFDNITRELERSLLCPANDNKDPAP</sequence>
<keyword evidence="1" id="KW-0678">Repressor</keyword>
<dbReference type="SUPFAM" id="SSF46689">
    <property type="entry name" value="Homeodomain-like"/>
    <property type="match status" value="1"/>
</dbReference>
<dbReference type="PRINTS" id="PR00455">
    <property type="entry name" value="HTHTETR"/>
</dbReference>
<dbReference type="InterPro" id="IPR036271">
    <property type="entry name" value="Tet_transcr_reg_TetR-rel_C_sf"/>
</dbReference>
<evidence type="ECO:0000256" key="5">
    <source>
        <dbReference type="PROSITE-ProRule" id="PRU00335"/>
    </source>
</evidence>
<dbReference type="PANTHER" id="PTHR30055">
    <property type="entry name" value="HTH-TYPE TRANSCRIPTIONAL REGULATOR RUTR"/>
    <property type="match status" value="1"/>
</dbReference>
<evidence type="ECO:0000256" key="1">
    <source>
        <dbReference type="ARBA" id="ARBA00022491"/>
    </source>
</evidence>
<keyword evidence="3 5" id="KW-0238">DNA-binding</keyword>
<dbReference type="Gene3D" id="1.10.10.60">
    <property type="entry name" value="Homeodomain-like"/>
    <property type="match status" value="1"/>
</dbReference>
<feature type="DNA-binding region" description="H-T-H motif" evidence="5">
    <location>
        <begin position="38"/>
        <end position="57"/>
    </location>
</feature>
<gene>
    <name evidence="7" type="ORF">PSQ90_04500</name>
</gene>
<keyword evidence="2" id="KW-0805">Transcription regulation</keyword>
<dbReference type="Proteomes" id="UP001222118">
    <property type="component" value="Chromosome"/>
</dbReference>
<dbReference type="RefSeq" id="WP_282212235.1">
    <property type="nucleotide sequence ID" value="NZ_CP118247.1"/>
</dbReference>
<proteinExistence type="predicted"/>
<dbReference type="Pfam" id="PF00440">
    <property type="entry name" value="TetR_N"/>
    <property type="match status" value="1"/>
</dbReference>
<feature type="domain" description="HTH tetR-type" evidence="6">
    <location>
        <begin position="15"/>
        <end position="75"/>
    </location>
</feature>